<dbReference type="InterPro" id="IPR029203">
    <property type="entry name" value="TKTI1"/>
</dbReference>
<dbReference type="Proteomes" id="UP000585614">
    <property type="component" value="Unassembled WGS sequence"/>
</dbReference>
<sequence>MQTLRQEAARPYVPQGSLEVHFPAPCYSDDYLSLEGPHWMPAIKQATRWKYTPMGRDTAGQLWYTGLTNSDSREAWYTLPRALDNPYREAYSHWHGCYSHRERGIPSAAYTQHLRETAWYDPIMPAQYKAPSTRWGTMLWKDRPIWGKEYVVDRHRHGVEPRGRVSNHVPYLSAQQRPRYTAQNYRQWDLEPYCPSTGQQPPPVHTPTL</sequence>
<comment type="caution">
    <text evidence="1">The sequence shown here is derived from an EMBL/GenBank/DDBJ whole genome shotgun (WGS) entry which is preliminary data.</text>
</comment>
<dbReference type="AlphaFoldDB" id="A0A7J7TZ58"/>
<protein>
    <submittedName>
        <fullName evidence="1">Uncharacterized protein</fullName>
    </submittedName>
</protein>
<organism evidence="1 2">
    <name type="scientific">Rhinolophus ferrumequinum</name>
    <name type="common">Greater horseshoe bat</name>
    <dbReference type="NCBI Taxonomy" id="59479"/>
    <lineage>
        <taxon>Eukaryota</taxon>
        <taxon>Metazoa</taxon>
        <taxon>Chordata</taxon>
        <taxon>Craniata</taxon>
        <taxon>Vertebrata</taxon>
        <taxon>Euteleostomi</taxon>
        <taxon>Mammalia</taxon>
        <taxon>Eutheria</taxon>
        <taxon>Laurasiatheria</taxon>
        <taxon>Chiroptera</taxon>
        <taxon>Yinpterochiroptera</taxon>
        <taxon>Rhinolophoidea</taxon>
        <taxon>Rhinolophidae</taxon>
        <taxon>Rhinolophinae</taxon>
        <taxon>Rhinolophus</taxon>
    </lineage>
</organism>
<dbReference type="PANTHER" id="PTHR31254">
    <property type="entry name" value="HYPOTHETICAL PROTEIN LOC690617"/>
    <property type="match status" value="1"/>
</dbReference>
<reference evidence="1 2" key="1">
    <citation type="journal article" date="2020" name="Nature">
        <title>Six reference-quality genomes reveal evolution of bat adaptations.</title>
        <authorList>
            <person name="Jebb D."/>
            <person name="Huang Z."/>
            <person name="Pippel M."/>
            <person name="Hughes G.M."/>
            <person name="Lavrichenko K."/>
            <person name="Devanna P."/>
            <person name="Winkler S."/>
            <person name="Jermiin L.S."/>
            <person name="Skirmuntt E.C."/>
            <person name="Katzourakis A."/>
            <person name="Burkitt-Gray L."/>
            <person name="Ray D.A."/>
            <person name="Sullivan K.A.M."/>
            <person name="Roscito J.G."/>
            <person name="Kirilenko B.M."/>
            <person name="Davalos L.M."/>
            <person name="Corthals A.P."/>
            <person name="Power M.L."/>
            <person name="Jones G."/>
            <person name="Ransome R.D."/>
            <person name="Dechmann D.K.N."/>
            <person name="Locatelli A.G."/>
            <person name="Puechmaille S.J."/>
            <person name="Fedrigo O."/>
            <person name="Jarvis E.D."/>
            <person name="Hiller M."/>
            <person name="Vernes S.C."/>
            <person name="Myers E.W."/>
            <person name="Teeling E.C."/>
        </authorList>
    </citation>
    <scope>NUCLEOTIDE SEQUENCE [LARGE SCALE GENOMIC DNA]</scope>
    <source>
        <strain evidence="1">MRhiFer1</strain>
        <tissue evidence="1">Lung</tissue>
    </source>
</reference>
<evidence type="ECO:0000313" key="1">
    <source>
        <dbReference type="EMBL" id="KAF6305846.1"/>
    </source>
</evidence>
<proteinExistence type="predicted"/>
<accession>A0A7J7TZ58</accession>
<gene>
    <name evidence="1" type="ORF">mRhiFer1_001763</name>
</gene>
<dbReference type="Pfam" id="PF15041">
    <property type="entry name" value="TKTI1"/>
    <property type="match status" value="1"/>
</dbReference>
<dbReference type="EMBL" id="JACAGC010000017">
    <property type="protein sequence ID" value="KAF6305846.1"/>
    <property type="molecule type" value="Genomic_DNA"/>
</dbReference>
<dbReference type="PANTHER" id="PTHR31254:SF1">
    <property type="entry name" value="TEKTIN BUNDLE-INTERACTING PROTEIN 1"/>
    <property type="match status" value="1"/>
</dbReference>
<name>A0A7J7TZ58_RHIFE</name>
<evidence type="ECO:0000313" key="2">
    <source>
        <dbReference type="Proteomes" id="UP000585614"/>
    </source>
</evidence>